<dbReference type="GO" id="GO:0004674">
    <property type="term" value="F:protein serine/threonine kinase activity"/>
    <property type="evidence" value="ECO:0007669"/>
    <property type="project" value="TreeGrafter"/>
</dbReference>
<dbReference type="AlphaFoldDB" id="A0A6C0KEG8"/>
<dbReference type="PANTHER" id="PTHR44167:SF18">
    <property type="entry name" value="PROTEIN KINASE DOMAIN-CONTAINING PROTEIN"/>
    <property type="match status" value="1"/>
</dbReference>
<sequence>MSMFGVKKGVAKALASLNAGIQEFYLHCEFSKTDLTVVLWGPSGPSQDVDLVPYASAALLSPAASIRPIAEDLSRSARLLVKKASDVVLAGSITQRDLGAFLKRFGVAFRADLEHQRPAPTKIDFKNISLPPFGRNDWQVTEDEKYYYPTKLMYGAGDLELTKFLGKGGYGIVLEYRGTDGANIALKIMRAESVCFDTGVLTNNTHCECIIEQACLDGDKRTSQKYVLMETAVGDLYSIREEMQENRTTGLRFSQTTLEPDMIIKVKCIMNICKALVILENNAKAYTDMKPRNVLYTKKPVGLFKNEIVAKLGDLDGACHNGAEETIFAREESATYPAPELWGSEGTISFAEVPCKKEYNSWGVGVILISFIEPKLLDSLEWSNVGNRDWHMESKHGMRVLESCAQAIVANLLLMGRRDVQTLQSIFTFDPKLRPSLSEFRAILSKYLVKLRQEVMEGLFDAD</sequence>
<dbReference type="Gene3D" id="1.10.510.10">
    <property type="entry name" value="Transferase(Phosphotransferase) domain 1"/>
    <property type="match status" value="1"/>
</dbReference>
<protein>
    <recommendedName>
        <fullName evidence="1">Protein kinase domain-containing protein</fullName>
    </recommendedName>
</protein>
<dbReference type="GO" id="GO:0005634">
    <property type="term" value="C:nucleus"/>
    <property type="evidence" value="ECO:0007669"/>
    <property type="project" value="TreeGrafter"/>
</dbReference>
<proteinExistence type="predicted"/>
<dbReference type="PROSITE" id="PS00107">
    <property type="entry name" value="PROTEIN_KINASE_ATP"/>
    <property type="match status" value="1"/>
</dbReference>
<dbReference type="GO" id="GO:0005737">
    <property type="term" value="C:cytoplasm"/>
    <property type="evidence" value="ECO:0007669"/>
    <property type="project" value="TreeGrafter"/>
</dbReference>
<dbReference type="SMART" id="SM00220">
    <property type="entry name" value="S_TKc"/>
    <property type="match status" value="1"/>
</dbReference>
<dbReference type="PANTHER" id="PTHR44167">
    <property type="entry name" value="OVARIAN-SPECIFIC SERINE/THREONINE-PROTEIN KINASE LOK-RELATED"/>
    <property type="match status" value="1"/>
</dbReference>
<dbReference type="PROSITE" id="PS50011">
    <property type="entry name" value="PROTEIN_KINASE_DOM"/>
    <property type="match status" value="1"/>
</dbReference>
<reference evidence="2" key="1">
    <citation type="journal article" date="2020" name="Nature">
        <title>Giant virus diversity and host interactions through global metagenomics.</title>
        <authorList>
            <person name="Schulz F."/>
            <person name="Roux S."/>
            <person name="Paez-Espino D."/>
            <person name="Jungbluth S."/>
            <person name="Walsh D.A."/>
            <person name="Denef V.J."/>
            <person name="McMahon K.D."/>
            <person name="Konstantinidis K.T."/>
            <person name="Eloe-Fadrosh E.A."/>
            <person name="Kyrpides N.C."/>
            <person name="Woyke T."/>
        </authorList>
    </citation>
    <scope>NUCLEOTIDE SEQUENCE</scope>
    <source>
        <strain evidence="2">GVMAG-S-1102113-126</strain>
    </source>
</reference>
<dbReference type="InterPro" id="IPR017441">
    <property type="entry name" value="Protein_kinase_ATP_BS"/>
</dbReference>
<dbReference type="InterPro" id="IPR011009">
    <property type="entry name" value="Kinase-like_dom_sf"/>
</dbReference>
<evidence type="ECO:0000313" key="2">
    <source>
        <dbReference type="EMBL" id="QHU14624.1"/>
    </source>
</evidence>
<name>A0A6C0KEG8_9ZZZZ</name>
<dbReference type="GO" id="GO:0005524">
    <property type="term" value="F:ATP binding"/>
    <property type="evidence" value="ECO:0007669"/>
    <property type="project" value="InterPro"/>
</dbReference>
<dbReference type="GO" id="GO:0044773">
    <property type="term" value="P:mitotic DNA damage checkpoint signaling"/>
    <property type="evidence" value="ECO:0007669"/>
    <property type="project" value="TreeGrafter"/>
</dbReference>
<dbReference type="EMBL" id="MN740844">
    <property type="protein sequence ID" value="QHU14624.1"/>
    <property type="molecule type" value="Genomic_DNA"/>
</dbReference>
<feature type="domain" description="Protein kinase" evidence="1">
    <location>
        <begin position="159"/>
        <end position="448"/>
    </location>
</feature>
<evidence type="ECO:0000259" key="1">
    <source>
        <dbReference type="PROSITE" id="PS50011"/>
    </source>
</evidence>
<organism evidence="2">
    <name type="scientific">viral metagenome</name>
    <dbReference type="NCBI Taxonomy" id="1070528"/>
    <lineage>
        <taxon>unclassified sequences</taxon>
        <taxon>metagenomes</taxon>
        <taxon>organismal metagenomes</taxon>
    </lineage>
</organism>
<dbReference type="SUPFAM" id="SSF56112">
    <property type="entry name" value="Protein kinase-like (PK-like)"/>
    <property type="match status" value="1"/>
</dbReference>
<dbReference type="InterPro" id="IPR000719">
    <property type="entry name" value="Prot_kinase_dom"/>
</dbReference>
<accession>A0A6C0KEG8</accession>
<dbReference type="Pfam" id="PF00069">
    <property type="entry name" value="Pkinase"/>
    <property type="match status" value="1"/>
</dbReference>